<dbReference type="Proteomes" id="UP000070700">
    <property type="component" value="Unassembled WGS sequence"/>
</dbReference>
<organism evidence="2 3">
    <name type="scientific">Mollisia scopiformis</name>
    <name type="common">Conifer needle endophyte fungus</name>
    <name type="synonym">Phialocephala scopiformis</name>
    <dbReference type="NCBI Taxonomy" id="149040"/>
    <lineage>
        <taxon>Eukaryota</taxon>
        <taxon>Fungi</taxon>
        <taxon>Dikarya</taxon>
        <taxon>Ascomycota</taxon>
        <taxon>Pezizomycotina</taxon>
        <taxon>Leotiomycetes</taxon>
        <taxon>Helotiales</taxon>
        <taxon>Mollisiaceae</taxon>
        <taxon>Mollisia</taxon>
    </lineage>
</organism>
<protein>
    <submittedName>
        <fullName evidence="2">Uncharacterized protein</fullName>
    </submittedName>
</protein>
<feature type="region of interest" description="Disordered" evidence="1">
    <location>
        <begin position="113"/>
        <end position="142"/>
    </location>
</feature>
<evidence type="ECO:0000313" key="2">
    <source>
        <dbReference type="EMBL" id="KUJ10539.1"/>
    </source>
</evidence>
<dbReference type="InParanoid" id="A0A132BEU9"/>
<keyword evidence="3" id="KW-1185">Reference proteome</keyword>
<evidence type="ECO:0000313" key="3">
    <source>
        <dbReference type="Proteomes" id="UP000070700"/>
    </source>
</evidence>
<dbReference type="RefSeq" id="XP_018064894.1">
    <property type="nucleotide sequence ID" value="XM_018206293.1"/>
</dbReference>
<feature type="compositionally biased region" description="Low complexity" evidence="1">
    <location>
        <begin position="125"/>
        <end position="135"/>
    </location>
</feature>
<dbReference type="GeneID" id="28816019"/>
<dbReference type="EMBL" id="KQ947429">
    <property type="protein sequence ID" value="KUJ10539.1"/>
    <property type="molecule type" value="Genomic_DNA"/>
</dbReference>
<dbReference type="KEGG" id="psco:LY89DRAFT_263659"/>
<accession>A0A132BEU9</accession>
<feature type="region of interest" description="Disordered" evidence="1">
    <location>
        <begin position="1"/>
        <end position="20"/>
    </location>
</feature>
<name>A0A132BEU9_MOLSC</name>
<sequence length="238" mass="27421">MSSHSLERGEEEQEEEVTRDYRDLNYEEAWAEYERPNRRRGSIRSRSVTFLGGRARSVSPDTLWMAEDFWSRKPEASYDSPSSSKNSELFTRYGPRGVSGLRWREYGVRKRSSFPRSTRGESGESRPSSPESRISNNEEEDVSKLNVDEAKISINDVDPEKKLCEACQGINAERLAVGYKHLRLADLDASVRSCKFCEFLRHHFGTPRFPWSNRFQVVLSKLWADIIDVQSGESVKGR</sequence>
<evidence type="ECO:0000256" key="1">
    <source>
        <dbReference type="SAM" id="MobiDB-lite"/>
    </source>
</evidence>
<proteinExistence type="predicted"/>
<dbReference type="AlphaFoldDB" id="A0A132BEU9"/>
<reference evidence="2 3" key="1">
    <citation type="submission" date="2015-10" db="EMBL/GenBank/DDBJ databases">
        <title>Full genome of DAOMC 229536 Phialocephala scopiformis, a fungal endophyte of spruce producing the potent anti-insectan compound rugulosin.</title>
        <authorList>
            <consortium name="DOE Joint Genome Institute"/>
            <person name="Walker A.K."/>
            <person name="Frasz S.L."/>
            <person name="Seifert K.A."/>
            <person name="Miller J.D."/>
            <person name="Mondo S.J."/>
            <person name="Labutti K."/>
            <person name="Lipzen A."/>
            <person name="Dockter R."/>
            <person name="Kennedy M."/>
            <person name="Grigoriev I.V."/>
            <person name="Spatafora J.W."/>
        </authorList>
    </citation>
    <scope>NUCLEOTIDE SEQUENCE [LARGE SCALE GENOMIC DNA]</scope>
    <source>
        <strain evidence="2 3">CBS 120377</strain>
    </source>
</reference>
<gene>
    <name evidence="2" type="ORF">LY89DRAFT_263659</name>
</gene>